<keyword evidence="2" id="KW-0804">Transcription</keyword>
<dbReference type="EMBL" id="JAHKNI010000013">
    <property type="protein sequence ID" value="MBU3066235.1"/>
    <property type="molecule type" value="Genomic_DNA"/>
</dbReference>
<feature type="domain" description="Putative zinc-finger" evidence="4">
    <location>
        <begin position="28"/>
        <end position="52"/>
    </location>
</feature>
<sequence length="258" mass="26872">MTDVPRGGAGGTVTPDEADEFATWDAPYVLGALGRAERLRYEAHMEQCPSCRTAVAELAVLPGLLGQVDTDVALSLVDPAPAGTAPDAGGPGVTEPPAELLPRLAARTRDRRRRGRWLAVGGAVAAAAAAVAIAIPVTAAFSERAAPVIAEHVVAERQLDPVAVTSTPITASVRLVAVADGTRVEMSCTYAPSDTDYTWRGALWVIHSDGTESKLAQWTVHPGQTVTPDGTTAVPPDQIRTVQLRSAETGQVILSSTL</sequence>
<dbReference type="Proteomes" id="UP000733379">
    <property type="component" value="Unassembled WGS sequence"/>
</dbReference>
<name>A0ABS6BA09_9NOCA</name>
<accession>A0ABS6BA09</accession>
<dbReference type="RefSeq" id="WP_215922297.1">
    <property type="nucleotide sequence ID" value="NZ_JAHKNI010000013.1"/>
</dbReference>
<keyword evidence="3" id="KW-0472">Membrane</keyword>
<keyword evidence="3" id="KW-0812">Transmembrane</keyword>
<dbReference type="InterPro" id="IPR027383">
    <property type="entry name" value="Znf_put"/>
</dbReference>
<gene>
    <name evidence="5" type="ORF">KO481_32550</name>
</gene>
<keyword evidence="3" id="KW-1133">Transmembrane helix</keyword>
<feature type="transmembrane region" description="Helical" evidence="3">
    <location>
        <begin position="117"/>
        <end position="141"/>
    </location>
</feature>
<keyword evidence="1" id="KW-0805">Transcription regulation</keyword>
<reference evidence="5 6" key="1">
    <citation type="submission" date="2021-06" db="EMBL/GenBank/DDBJ databases">
        <title>Actinomycetes sequencing.</title>
        <authorList>
            <person name="Shan Q."/>
        </authorList>
    </citation>
    <scope>NUCLEOTIDE SEQUENCE [LARGE SCALE GENOMIC DNA]</scope>
    <source>
        <strain evidence="5 6">NEAU-G5</strain>
    </source>
</reference>
<evidence type="ECO:0000259" key="4">
    <source>
        <dbReference type="Pfam" id="PF13490"/>
    </source>
</evidence>
<comment type="caution">
    <text evidence="5">The sequence shown here is derived from an EMBL/GenBank/DDBJ whole genome shotgun (WGS) entry which is preliminary data.</text>
</comment>
<evidence type="ECO:0000313" key="5">
    <source>
        <dbReference type="EMBL" id="MBU3066235.1"/>
    </source>
</evidence>
<protein>
    <submittedName>
        <fullName evidence="5">Zf-HC2 domain-containing protein</fullName>
    </submittedName>
</protein>
<dbReference type="Gene3D" id="1.10.10.1320">
    <property type="entry name" value="Anti-sigma factor, zinc-finger domain"/>
    <property type="match status" value="1"/>
</dbReference>
<evidence type="ECO:0000256" key="2">
    <source>
        <dbReference type="ARBA" id="ARBA00023163"/>
    </source>
</evidence>
<dbReference type="InterPro" id="IPR041916">
    <property type="entry name" value="Anti_sigma_zinc_sf"/>
</dbReference>
<proteinExistence type="predicted"/>
<evidence type="ECO:0000313" key="6">
    <source>
        <dbReference type="Proteomes" id="UP000733379"/>
    </source>
</evidence>
<evidence type="ECO:0000256" key="3">
    <source>
        <dbReference type="SAM" id="Phobius"/>
    </source>
</evidence>
<dbReference type="Pfam" id="PF13490">
    <property type="entry name" value="zf-HC2"/>
    <property type="match status" value="1"/>
</dbReference>
<keyword evidence="6" id="KW-1185">Reference proteome</keyword>
<organism evidence="5 6">
    <name type="scientific">Nocardia albiluteola</name>
    <dbReference type="NCBI Taxonomy" id="2842303"/>
    <lineage>
        <taxon>Bacteria</taxon>
        <taxon>Bacillati</taxon>
        <taxon>Actinomycetota</taxon>
        <taxon>Actinomycetes</taxon>
        <taxon>Mycobacteriales</taxon>
        <taxon>Nocardiaceae</taxon>
        <taxon>Nocardia</taxon>
    </lineage>
</organism>
<evidence type="ECO:0000256" key="1">
    <source>
        <dbReference type="ARBA" id="ARBA00023015"/>
    </source>
</evidence>